<gene>
    <name evidence="2" type="ORF">PGLA2088_LOCUS25318</name>
</gene>
<sequence>MQQQQLQQQLQQQKQHKQQQHQLKQRQERIQRRQQQSLPQAAAAAIPPTHTLHTRGGGEWDISDADIEEFYAELTTGGKGGDPPKESVVGGLIVKFFHGEFTPQGFKRYAGHWKGPPPGNIGKKDIAVGMDGLKVQMKNPMFVTKGGVGYGVDETLKAQGSEALTTPNNARQNFSVELRLVAMAPSANRMLVSAVLAAATYSASQLITVFVASPAAAAAIPPTHTLHTRGGGEWDISDADIEEFYAELTTGGKGGDPPKESVVGGLIVKFFHGEFTPQGFKRYAGHWKGPPPGNIGKKDIAVGMDGLKVQMKNPMFVTKGGVGYGVDETLKVVDDGKGWVWLAAEMSPGGLAIELFKSVPFGKRALLVAKQSDVDEMFSKVNWAVALGNIEKTFGGPLIKQR</sequence>
<feature type="compositionally biased region" description="Low complexity" evidence="1">
    <location>
        <begin position="33"/>
        <end position="48"/>
    </location>
</feature>
<feature type="region of interest" description="Disordered" evidence="1">
    <location>
        <begin position="1"/>
        <end position="60"/>
    </location>
</feature>
<protein>
    <submittedName>
        <fullName evidence="2">Uncharacterized protein</fullName>
    </submittedName>
</protein>
<evidence type="ECO:0000313" key="2">
    <source>
        <dbReference type="EMBL" id="CAE8687124.1"/>
    </source>
</evidence>
<organism evidence="2 3">
    <name type="scientific">Polarella glacialis</name>
    <name type="common">Dinoflagellate</name>
    <dbReference type="NCBI Taxonomy" id="89957"/>
    <lineage>
        <taxon>Eukaryota</taxon>
        <taxon>Sar</taxon>
        <taxon>Alveolata</taxon>
        <taxon>Dinophyceae</taxon>
        <taxon>Suessiales</taxon>
        <taxon>Suessiaceae</taxon>
        <taxon>Polarella</taxon>
    </lineage>
</organism>
<name>A0A813JYB8_POLGL</name>
<dbReference type="EMBL" id="CAJNNW010026696">
    <property type="protein sequence ID" value="CAE8687124.1"/>
    <property type="molecule type" value="Genomic_DNA"/>
</dbReference>
<feature type="compositionally biased region" description="Low complexity" evidence="1">
    <location>
        <begin position="1"/>
        <end position="13"/>
    </location>
</feature>
<reference evidence="2" key="1">
    <citation type="submission" date="2021-02" db="EMBL/GenBank/DDBJ databases">
        <authorList>
            <person name="Dougan E. K."/>
            <person name="Rhodes N."/>
            <person name="Thang M."/>
            <person name="Chan C."/>
        </authorList>
    </citation>
    <scope>NUCLEOTIDE SEQUENCE</scope>
</reference>
<evidence type="ECO:0000313" key="3">
    <source>
        <dbReference type="Proteomes" id="UP000626109"/>
    </source>
</evidence>
<evidence type="ECO:0000256" key="1">
    <source>
        <dbReference type="SAM" id="MobiDB-lite"/>
    </source>
</evidence>
<accession>A0A813JYB8</accession>
<dbReference type="Proteomes" id="UP000626109">
    <property type="component" value="Unassembled WGS sequence"/>
</dbReference>
<comment type="caution">
    <text evidence="2">The sequence shown here is derived from an EMBL/GenBank/DDBJ whole genome shotgun (WGS) entry which is preliminary data.</text>
</comment>
<proteinExistence type="predicted"/>
<dbReference type="AlphaFoldDB" id="A0A813JYB8"/>